<accession>A0ABN3S4A4</accession>
<protein>
    <submittedName>
        <fullName evidence="1">Uncharacterized protein</fullName>
    </submittedName>
</protein>
<dbReference type="RefSeq" id="WP_346149310.1">
    <property type="nucleotide sequence ID" value="NZ_BAAATE010000011.1"/>
</dbReference>
<name>A0ABN3S4A4_9ACTN</name>
<keyword evidence="2" id="KW-1185">Reference proteome</keyword>
<organism evidence="1 2">
    <name type="scientific">Nonomuraea recticatena</name>
    <dbReference type="NCBI Taxonomy" id="46178"/>
    <lineage>
        <taxon>Bacteria</taxon>
        <taxon>Bacillati</taxon>
        <taxon>Actinomycetota</taxon>
        <taxon>Actinomycetes</taxon>
        <taxon>Streptosporangiales</taxon>
        <taxon>Streptosporangiaceae</taxon>
        <taxon>Nonomuraea</taxon>
    </lineage>
</organism>
<dbReference type="Proteomes" id="UP001501666">
    <property type="component" value="Unassembled WGS sequence"/>
</dbReference>
<evidence type="ECO:0000313" key="2">
    <source>
        <dbReference type="Proteomes" id="UP001501666"/>
    </source>
</evidence>
<comment type="caution">
    <text evidence="1">The sequence shown here is derived from an EMBL/GenBank/DDBJ whole genome shotgun (WGS) entry which is preliminary data.</text>
</comment>
<proteinExistence type="predicted"/>
<dbReference type="EMBL" id="BAAATE010000011">
    <property type="protein sequence ID" value="GAA2667711.1"/>
    <property type="molecule type" value="Genomic_DNA"/>
</dbReference>
<evidence type="ECO:0000313" key="1">
    <source>
        <dbReference type="EMBL" id="GAA2667711.1"/>
    </source>
</evidence>
<reference evidence="1 2" key="1">
    <citation type="journal article" date="2019" name="Int. J. Syst. Evol. Microbiol.">
        <title>The Global Catalogue of Microorganisms (GCM) 10K type strain sequencing project: providing services to taxonomists for standard genome sequencing and annotation.</title>
        <authorList>
            <consortium name="The Broad Institute Genomics Platform"/>
            <consortium name="The Broad Institute Genome Sequencing Center for Infectious Disease"/>
            <person name="Wu L."/>
            <person name="Ma J."/>
        </authorList>
    </citation>
    <scope>NUCLEOTIDE SEQUENCE [LARGE SCALE GENOMIC DNA]</scope>
    <source>
        <strain evidence="1 2">JCM 6835</strain>
    </source>
</reference>
<sequence length="50" mass="5393">MQPAIRISGNSHHGFRVLTAGYGILSQLAATGRFRAEAERWIPGFAPDPA</sequence>
<gene>
    <name evidence="1" type="ORF">GCM10010412_045340</name>
</gene>